<dbReference type="EMBL" id="KZ991034">
    <property type="protein sequence ID" value="RKP23373.1"/>
    <property type="molecule type" value="Genomic_DNA"/>
</dbReference>
<dbReference type="Proteomes" id="UP000278143">
    <property type="component" value="Unassembled WGS sequence"/>
</dbReference>
<dbReference type="AlphaFoldDB" id="A0A4P9YTQ8"/>
<proteinExistence type="predicted"/>
<evidence type="ECO:0000313" key="2">
    <source>
        <dbReference type="Proteomes" id="UP000278143"/>
    </source>
</evidence>
<reference evidence="2" key="1">
    <citation type="journal article" date="2018" name="Nat. Microbiol.">
        <title>Leveraging single-cell genomics to expand the fungal tree of life.</title>
        <authorList>
            <person name="Ahrendt S.R."/>
            <person name="Quandt C.A."/>
            <person name="Ciobanu D."/>
            <person name="Clum A."/>
            <person name="Salamov A."/>
            <person name="Andreopoulos B."/>
            <person name="Cheng J.F."/>
            <person name="Woyke T."/>
            <person name="Pelin A."/>
            <person name="Henrissat B."/>
            <person name="Reynolds N.K."/>
            <person name="Benny G.L."/>
            <person name="Smith M.E."/>
            <person name="James T.Y."/>
            <person name="Grigoriev I.V."/>
        </authorList>
    </citation>
    <scope>NUCLEOTIDE SEQUENCE [LARGE SCALE GENOMIC DNA]</scope>
    <source>
        <strain evidence="2">Benny S71-1</strain>
    </source>
</reference>
<accession>A0A4P9YTQ8</accession>
<name>A0A4P9YTQ8_9FUNG</name>
<keyword evidence="2" id="KW-1185">Reference proteome</keyword>
<sequence length="195" mass="21754">MPEHAIQHIAALTDARHPAASSMNINAAPVLVIERIAAVADSPSLVLLASCNRHLWQCIRGLQHYWKQRYMQEHPLEDDEELSWLRWYIKTLRASGLLASSASDGDIDWFRAYCHRHACDANGFKNDPKRVKDVEEVTVRSKSRDIVLDPVLHHTILISSSTASQGEDRSVIDTGANIQYMTLTLTATPASVNAS</sequence>
<evidence type="ECO:0000313" key="1">
    <source>
        <dbReference type="EMBL" id="RKP23373.1"/>
    </source>
</evidence>
<organism evidence="1 2">
    <name type="scientific">Syncephalis pseudoplumigaleata</name>
    <dbReference type="NCBI Taxonomy" id="1712513"/>
    <lineage>
        <taxon>Eukaryota</taxon>
        <taxon>Fungi</taxon>
        <taxon>Fungi incertae sedis</taxon>
        <taxon>Zoopagomycota</taxon>
        <taxon>Zoopagomycotina</taxon>
        <taxon>Zoopagomycetes</taxon>
        <taxon>Zoopagales</taxon>
        <taxon>Piptocephalidaceae</taxon>
        <taxon>Syncephalis</taxon>
    </lineage>
</organism>
<protein>
    <submittedName>
        <fullName evidence="1">Uncharacterized protein</fullName>
    </submittedName>
</protein>
<gene>
    <name evidence="1" type="ORF">SYNPS1DRAFT_30889</name>
</gene>